<keyword evidence="3" id="KW-0460">Magnesium</keyword>
<dbReference type="InterPro" id="IPR050155">
    <property type="entry name" value="HAD-like_hydrolase_sf"/>
</dbReference>
<organism evidence="5 6">
    <name type="scientific">Acinetobacter baylyi</name>
    <dbReference type="NCBI Taxonomy" id="202950"/>
    <lineage>
        <taxon>Bacteria</taxon>
        <taxon>Pseudomonadati</taxon>
        <taxon>Pseudomonadota</taxon>
        <taxon>Gammaproteobacteria</taxon>
        <taxon>Moraxellales</taxon>
        <taxon>Moraxellaceae</taxon>
        <taxon>Acinetobacter</taxon>
    </lineage>
</organism>
<evidence type="ECO:0000256" key="3">
    <source>
        <dbReference type="ARBA" id="ARBA00022842"/>
    </source>
</evidence>
<dbReference type="InterPro" id="IPR006439">
    <property type="entry name" value="HAD-SF_hydro_IA"/>
</dbReference>
<protein>
    <submittedName>
        <fullName evidence="5">2-phosphoglycolate phosphatase</fullName>
        <ecNumber evidence="5">3.1.3.105</ecNumber>
    </submittedName>
</protein>
<dbReference type="EC" id="3.1.3.105" evidence="5"/>
<dbReference type="Gene3D" id="1.10.150.240">
    <property type="entry name" value="Putative phosphatase, domain 2"/>
    <property type="match status" value="1"/>
</dbReference>
<dbReference type="InterPro" id="IPR023198">
    <property type="entry name" value="PGP-like_dom2"/>
</dbReference>
<dbReference type="InterPro" id="IPR036412">
    <property type="entry name" value="HAD-like_sf"/>
</dbReference>
<keyword evidence="4" id="KW-0119">Carbohydrate metabolism</keyword>
<dbReference type="NCBIfam" id="TIGR01509">
    <property type="entry name" value="HAD-SF-IA-v3"/>
    <property type="match status" value="1"/>
</dbReference>
<name>A0ABU0UXF9_ACIBI</name>
<dbReference type="NCBIfam" id="TIGR01549">
    <property type="entry name" value="HAD-SF-IA-v1"/>
    <property type="match status" value="1"/>
</dbReference>
<dbReference type="SFLD" id="SFLDG01129">
    <property type="entry name" value="C1.5:_HAD__Beta-PGM__Phosphata"/>
    <property type="match status" value="1"/>
</dbReference>
<proteinExistence type="predicted"/>
<comment type="caution">
    <text evidence="5">The sequence shown here is derived from an EMBL/GenBank/DDBJ whole genome shotgun (WGS) entry which is preliminary data.</text>
</comment>
<gene>
    <name evidence="5" type="ORF">QE380_002168</name>
</gene>
<sequence>MKAVLFDLDGTLIDTAADFIRIIQEMCREEQREVVDADLIRTQVSEGARAMVKLVYPELAVDDAIFLTHRQRFLDRYEQNIVVDTNLFKGMYPLLEMLESQQIPWGIVTNKPRHLTELLLERLNLTERCAVLVCPEDVQRTKPDPEPMFLAATQLHIAPEQIIYVGDHPRDIDAGRAAHMYTILAAYGYLPLQHKDNLNAWQADVIVQHVTELQKILSQQLHITPLNQDTMLQTS</sequence>
<keyword evidence="6" id="KW-1185">Reference proteome</keyword>
<evidence type="ECO:0000313" key="5">
    <source>
        <dbReference type="EMBL" id="MDQ1209245.1"/>
    </source>
</evidence>
<evidence type="ECO:0000256" key="2">
    <source>
        <dbReference type="ARBA" id="ARBA00022801"/>
    </source>
</evidence>
<dbReference type="SFLD" id="SFLDG01135">
    <property type="entry name" value="C1.5.6:_HAD__Beta-PGM__Phospha"/>
    <property type="match status" value="1"/>
</dbReference>
<dbReference type="SUPFAM" id="SSF56784">
    <property type="entry name" value="HAD-like"/>
    <property type="match status" value="1"/>
</dbReference>
<keyword evidence="2 5" id="KW-0378">Hydrolase</keyword>
<dbReference type="InterPro" id="IPR041492">
    <property type="entry name" value="HAD_2"/>
</dbReference>
<dbReference type="SFLD" id="SFLDS00003">
    <property type="entry name" value="Haloacid_Dehalogenase"/>
    <property type="match status" value="1"/>
</dbReference>
<dbReference type="GO" id="GO:0016787">
    <property type="term" value="F:hydrolase activity"/>
    <property type="evidence" value="ECO:0007669"/>
    <property type="project" value="UniProtKB-KW"/>
</dbReference>
<dbReference type="Pfam" id="PF13419">
    <property type="entry name" value="HAD_2"/>
    <property type="match status" value="1"/>
</dbReference>
<dbReference type="InterPro" id="IPR023214">
    <property type="entry name" value="HAD_sf"/>
</dbReference>
<dbReference type="EMBL" id="JAUTBK010000002">
    <property type="protein sequence ID" value="MDQ1209245.1"/>
    <property type="molecule type" value="Genomic_DNA"/>
</dbReference>
<evidence type="ECO:0000256" key="1">
    <source>
        <dbReference type="ARBA" id="ARBA00022723"/>
    </source>
</evidence>
<dbReference type="PANTHER" id="PTHR43434">
    <property type="entry name" value="PHOSPHOGLYCOLATE PHOSPHATASE"/>
    <property type="match status" value="1"/>
</dbReference>
<evidence type="ECO:0000313" key="6">
    <source>
        <dbReference type="Proteomes" id="UP001233360"/>
    </source>
</evidence>
<dbReference type="Gene3D" id="3.40.50.1000">
    <property type="entry name" value="HAD superfamily/HAD-like"/>
    <property type="match status" value="1"/>
</dbReference>
<reference evidence="5 6" key="1">
    <citation type="submission" date="2023-07" db="EMBL/GenBank/DDBJ databases">
        <title>Functional and genomic diversity of the sorghum phyllosphere microbiome.</title>
        <authorList>
            <person name="Shade A."/>
        </authorList>
    </citation>
    <scope>NUCLEOTIDE SEQUENCE [LARGE SCALE GENOMIC DNA]</scope>
    <source>
        <strain evidence="5 6">SORGH_AS_0887</strain>
    </source>
</reference>
<evidence type="ECO:0000256" key="4">
    <source>
        <dbReference type="ARBA" id="ARBA00023277"/>
    </source>
</evidence>
<dbReference type="Proteomes" id="UP001233360">
    <property type="component" value="Unassembled WGS sequence"/>
</dbReference>
<accession>A0ABU0UXF9</accession>
<dbReference type="PANTHER" id="PTHR43434:SF23">
    <property type="entry name" value="PHOSPHOGLYCOLATE PHOSPHATASE"/>
    <property type="match status" value="1"/>
</dbReference>
<dbReference type="PRINTS" id="PR00413">
    <property type="entry name" value="HADHALOGNASE"/>
</dbReference>
<keyword evidence="1" id="KW-0479">Metal-binding</keyword>